<proteinExistence type="predicted"/>
<dbReference type="Proteomes" id="UP001163603">
    <property type="component" value="Chromosome 4"/>
</dbReference>
<organism evidence="1 2">
    <name type="scientific">Pistacia integerrima</name>
    <dbReference type="NCBI Taxonomy" id="434235"/>
    <lineage>
        <taxon>Eukaryota</taxon>
        <taxon>Viridiplantae</taxon>
        <taxon>Streptophyta</taxon>
        <taxon>Embryophyta</taxon>
        <taxon>Tracheophyta</taxon>
        <taxon>Spermatophyta</taxon>
        <taxon>Magnoliopsida</taxon>
        <taxon>eudicotyledons</taxon>
        <taxon>Gunneridae</taxon>
        <taxon>Pentapetalae</taxon>
        <taxon>rosids</taxon>
        <taxon>malvids</taxon>
        <taxon>Sapindales</taxon>
        <taxon>Anacardiaceae</taxon>
        <taxon>Pistacia</taxon>
    </lineage>
</organism>
<name>A0ACC0YZY3_9ROSI</name>
<gene>
    <name evidence="1" type="ORF">Pint_18535</name>
</gene>
<evidence type="ECO:0000313" key="2">
    <source>
        <dbReference type="Proteomes" id="UP001163603"/>
    </source>
</evidence>
<accession>A0ACC0YZY3</accession>
<dbReference type="EMBL" id="CM047739">
    <property type="protein sequence ID" value="KAJ0043407.1"/>
    <property type="molecule type" value="Genomic_DNA"/>
</dbReference>
<protein>
    <submittedName>
        <fullName evidence="1">Uncharacterized protein</fullName>
    </submittedName>
</protein>
<evidence type="ECO:0000313" key="1">
    <source>
        <dbReference type="EMBL" id="KAJ0043407.1"/>
    </source>
</evidence>
<reference evidence="2" key="1">
    <citation type="journal article" date="2023" name="G3 (Bethesda)">
        <title>Genome assembly and association tests identify interacting loci associated with vigor, precocity, and sex in interspecific pistachio rootstocks.</title>
        <authorList>
            <person name="Palmer W."/>
            <person name="Jacygrad E."/>
            <person name="Sagayaradj S."/>
            <person name="Cavanaugh K."/>
            <person name="Han R."/>
            <person name="Bertier L."/>
            <person name="Beede B."/>
            <person name="Kafkas S."/>
            <person name="Golino D."/>
            <person name="Preece J."/>
            <person name="Michelmore R."/>
        </authorList>
    </citation>
    <scope>NUCLEOTIDE SEQUENCE [LARGE SCALE GENOMIC DNA]</scope>
</reference>
<keyword evidence="2" id="KW-1185">Reference proteome</keyword>
<sequence length="163" mass="18598">MVVFITVVPRARVVVYFMPCHPSASLFLSFPLSFFFCSMLVIIYYASLAYCRPALHVIYHRLWQKFLELKTTICIICYNLNLLAFLCFLYFSCAANATDAFTSSMFTQIFEIAKHIFCKVCGITSFYIPSGNPDKVAITFRCVDPGTLSHVEMKPYDGNNWGT</sequence>
<comment type="caution">
    <text evidence="1">The sequence shown here is derived from an EMBL/GenBank/DDBJ whole genome shotgun (WGS) entry which is preliminary data.</text>
</comment>